<dbReference type="InterPro" id="IPR050793">
    <property type="entry name" value="CMP-NeuNAc_synthase"/>
</dbReference>
<dbReference type="PATRIC" id="fig|991778.3.peg.628"/>
<dbReference type="SUPFAM" id="SSF53448">
    <property type="entry name" value="Nucleotide-diphospho-sugar transferases"/>
    <property type="match status" value="1"/>
</dbReference>
<protein>
    <submittedName>
        <fullName evidence="1">CMP-N-acetylneuraminic acid synthetase</fullName>
    </submittedName>
</protein>
<comment type="caution">
    <text evidence="1">The sequence shown here is derived from an EMBL/GenBank/DDBJ whole genome shotgun (WGS) entry which is preliminary data.</text>
</comment>
<dbReference type="AlphaFoldDB" id="F2ALQ6"/>
<evidence type="ECO:0000313" key="2">
    <source>
        <dbReference type="Proteomes" id="UP000006222"/>
    </source>
</evidence>
<sequence>MSKSNLVIIPARGGSKGLPRKNILSVCAHPLIAWTIDAAKNSTLADRVIVSTDCNEIADLAIRYGAEVPFIRPERLATDSTPGIDVVLHALDELPDEVEQVILLQPTSPLRLSQDIDDAINLLDTSDATTCISVSKASKHPNWMRRLSSDGVLIPYENASSAANRQELDPLFVLNGAIYIADTKALRSDQSFHASGTLGFIMPDERSWDIDSGMDLRIAEVLLQRQLDERVRGMPTQISQEN</sequence>
<dbReference type="Gene3D" id="3.90.550.10">
    <property type="entry name" value="Spore Coat Polysaccharide Biosynthesis Protein SpsA, Chain A"/>
    <property type="match status" value="1"/>
</dbReference>
<dbReference type="InterPro" id="IPR003329">
    <property type="entry name" value="Cytidylyl_trans"/>
</dbReference>
<dbReference type="GO" id="GO:0008781">
    <property type="term" value="F:N-acylneuraminate cytidylyltransferase activity"/>
    <property type="evidence" value="ECO:0007669"/>
    <property type="project" value="TreeGrafter"/>
</dbReference>
<dbReference type="Proteomes" id="UP000006222">
    <property type="component" value="Unassembled WGS sequence"/>
</dbReference>
<dbReference type="RefSeq" id="WP_007324573.1">
    <property type="nucleotide sequence ID" value="NZ_AFAR01000032.1"/>
</dbReference>
<dbReference type="InterPro" id="IPR029044">
    <property type="entry name" value="Nucleotide-diphossugar_trans"/>
</dbReference>
<dbReference type="Pfam" id="PF02348">
    <property type="entry name" value="CTP_transf_3"/>
    <property type="match status" value="1"/>
</dbReference>
<evidence type="ECO:0000313" key="1">
    <source>
        <dbReference type="EMBL" id="EGF29402.1"/>
    </source>
</evidence>
<dbReference type="PANTHER" id="PTHR21485">
    <property type="entry name" value="HAD SUPERFAMILY MEMBERS CMAS AND KDSC"/>
    <property type="match status" value="1"/>
</dbReference>
<proteinExistence type="predicted"/>
<reference evidence="1 2" key="1">
    <citation type="journal article" date="2013" name="Mar. Genomics">
        <title>Expression of sulfatases in Rhodopirellula baltica and the diversity of sulfatases in the genus Rhodopirellula.</title>
        <authorList>
            <person name="Wegner C.E."/>
            <person name="Richter-Heitmann T."/>
            <person name="Klindworth A."/>
            <person name="Klockow C."/>
            <person name="Richter M."/>
            <person name="Achstetter T."/>
            <person name="Glockner F.O."/>
            <person name="Harder J."/>
        </authorList>
    </citation>
    <scope>NUCLEOTIDE SEQUENCE [LARGE SCALE GENOMIC DNA]</scope>
    <source>
        <strain evidence="1 2">WH47</strain>
    </source>
</reference>
<dbReference type="CDD" id="cd02513">
    <property type="entry name" value="CMP-NeuAc_Synthase"/>
    <property type="match status" value="1"/>
</dbReference>
<accession>F2ALQ6</accession>
<name>F2ALQ6_RHOBT</name>
<organism evidence="1 2">
    <name type="scientific">Rhodopirellula baltica WH47</name>
    <dbReference type="NCBI Taxonomy" id="991778"/>
    <lineage>
        <taxon>Bacteria</taxon>
        <taxon>Pseudomonadati</taxon>
        <taxon>Planctomycetota</taxon>
        <taxon>Planctomycetia</taxon>
        <taxon>Pirellulales</taxon>
        <taxon>Pirellulaceae</taxon>
        <taxon>Rhodopirellula</taxon>
    </lineage>
</organism>
<dbReference type="PANTHER" id="PTHR21485:SF6">
    <property type="entry name" value="N-ACYLNEURAMINATE CYTIDYLYLTRANSFERASE-RELATED"/>
    <property type="match status" value="1"/>
</dbReference>
<gene>
    <name evidence="1" type="ORF">RBWH47_02766</name>
</gene>
<dbReference type="EMBL" id="AFAR01000032">
    <property type="protein sequence ID" value="EGF29402.1"/>
    <property type="molecule type" value="Genomic_DNA"/>
</dbReference>